<evidence type="ECO:0000256" key="1">
    <source>
        <dbReference type="SAM" id="MobiDB-lite"/>
    </source>
</evidence>
<gene>
    <name evidence="3" type="ORF">NG799_24085</name>
</gene>
<organism evidence="3 4">
    <name type="scientific">Laspinema palackyanum D2a</name>
    <dbReference type="NCBI Taxonomy" id="2953684"/>
    <lineage>
        <taxon>Bacteria</taxon>
        <taxon>Bacillati</taxon>
        <taxon>Cyanobacteriota</taxon>
        <taxon>Cyanophyceae</taxon>
        <taxon>Oscillatoriophycideae</taxon>
        <taxon>Oscillatoriales</taxon>
        <taxon>Laspinemataceae</taxon>
        <taxon>Laspinema</taxon>
        <taxon>Laspinema palackyanum</taxon>
    </lineage>
</organism>
<proteinExistence type="predicted"/>
<name>A0ABT2MXE2_9CYAN</name>
<feature type="transmembrane region" description="Helical" evidence="2">
    <location>
        <begin position="18"/>
        <end position="38"/>
    </location>
</feature>
<keyword evidence="4" id="KW-1185">Reference proteome</keyword>
<keyword evidence="2" id="KW-0472">Membrane</keyword>
<sequence length="325" mass="34185">MSFNEFSSEPKRHIPTDAIIVLGATLSVFLLGGILHLLSGGARAQEDPAPVTMTEESVVVESVTPRPETQPPVETQVDETRIITQASPVTQAQPGAVQTPPASMNNEPFVASPPPVAQQPPMVTEQPAVPPTTPAPMDQAPGVTTSPAPMGEATAPAPMGEAPARTLGEAPTPMGETPAPMGETPAPMGETPAPMGETPALMGETPALMGEAPAPTAQPQTIADPVVIETLNQSLYEKLDSNWNTYPTFTQDLAYRVQINEQGEIVSYEPVDPVAQQYTNELPLPNLSETQPAGSATAQPLANFRVVFTPTGGLQVDPWQNDIPQ</sequence>
<dbReference type="EMBL" id="JAMXFF010000049">
    <property type="protein sequence ID" value="MCT7969400.1"/>
    <property type="molecule type" value="Genomic_DNA"/>
</dbReference>
<comment type="caution">
    <text evidence="3">The sequence shown here is derived from an EMBL/GenBank/DDBJ whole genome shotgun (WGS) entry which is preliminary data.</text>
</comment>
<dbReference type="RefSeq" id="WP_368008866.1">
    <property type="nucleotide sequence ID" value="NZ_JAMXFF010000049.1"/>
</dbReference>
<keyword evidence="2" id="KW-0812">Transmembrane</keyword>
<feature type="region of interest" description="Disordered" evidence="1">
    <location>
        <begin position="89"/>
        <end position="162"/>
    </location>
</feature>
<accession>A0ABT2MXE2</accession>
<evidence type="ECO:0000256" key="2">
    <source>
        <dbReference type="SAM" id="Phobius"/>
    </source>
</evidence>
<evidence type="ECO:0000313" key="3">
    <source>
        <dbReference type="EMBL" id="MCT7969400.1"/>
    </source>
</evidence>
<protein>
    <submittedName>
        <fullName evidence="3">Uncharacterized protein</fullName>
    </submittedName>
</protein>
<keyword evidence="2" id="KW-1133">Transmembrane helix</keyword>
<dbReference type="Proteomes" id="UP001525890">
    <property type="component" value="Unassembled WGS sequence"/>
</dbReference>
<reference evidence="3 4" key="1">
    <citation type="journal article" date="2022" name="Front. Microbiol.">
        <title>High genomic differentiation and limited gene flow indicate recent cryptic speciation within the genus Laspinema (cyanobacteria).</title>
        <authorList>
            <person name="Stanojkovic A."/>
            <person name="Skoupy S."/>
            <person name="Skaloud P."/>
            <person name="Dvorak P."/>
        </authorList>
    </citation>
    <scope>NUCLEOTIDE SEQUENCE [LARGE SCALE GENOMIC DNA]</scope>
    <source>
        <strain evidence="3 4">D2a</strain>
    </source>
</reference>
<evidence type="ECO:0000313" key="4">
    <source>
        <dbReference type="Proteomes" id="UP001525890"/>
    </source>
</evidence>